<evidence type="ECO:0000313" key="8">
    <source>
        <dbReference type="Proteomes" id="UP000319040"/>
    </source>
</evidence>
<dbReference type="SUPFAM" id="SSF52540">
    <property type="entry name" value="P-loop containing nucleoside triphosphate hydrolases"/>
    <property type="match status" value="1"/>
</dbReference>
<dbReference type="Proteomes" id="UP000319040">
    <property type="component" value="Unassembled WGS sequence"/>
</dbReference>
<dbReference type="RefSeq" id="WP_142532164.1">
    <property type="nucleotide sequence ID" value="NZ_FXTB01000001.1"/>
</dbReference>
<dbReference type="PROSITE" id="PS51219">
    <property type="entry name" value="DPCK"/>
    <property type="match status" value="1"/>
</dbReference>
<gene>
    <name evidence="5" type="primary">coaE</name>
    <name evidence="7" type="ORF">SAMN06265379_101838</name>
</gene>
<organism evidence="7 8">
    <name type="scientific">Saccharicrinis carchari</name>
    <dbReference type="NCBI Taxonomy" id="1168039"/>
    <lineage>
        <taxon>Bacteria</taxon>
        <taxon>Pseudomonadati</taxon>
        <taxon>Bacteroidota</taxon>
        <taxon>Bacteroidia</taxon>
        <taxon>Marinilabiliales</taxon>
        <taxon>Marinilabiliaceae</taxon>
        <taxon>Saccharicrinis</taxon>
    </lineage>
</organism>
<dbReference type="InterPro" id="IPR027417">
    <property type="entry name" value="P-loop_NTPase"/>
</dbReference>
<comment type="function">
    <text evidence="5">Catalyzes the phosphorylation of the 3'-hydroxyl group of dephosphocoenzyme A to form coenzyme A.</text>
</comment>
<keyword evidence="2 5" id="KW-0547">Nucleotide-binding</keyword>
<keyword evidence="5" id="KW-0808">Transferase</keyword>
<keyword evidence="3 5" id="KW-0067">ATP-binding</keyword>
<comment type="catalytic activity">
    <reaction evidence="5">
        <text>3'-dephospho-CoA + ATP = ADP + CoA + H(+)</text>
        <dbReference type="Rhea" id="RHEA:18245"/>
        <dbReference type="ChEBI" id="CHEBI:15378"/>
        <dbReference type="ChEBI" id="CHEBI:30616"/>
        <dbReference type="ChEBI" id="CHEBI:57287"/>
        <dbReference type="ChEBI" id="CHEBI:57328"/>
        <dbReference type="ChEBI" id="CHEBI:456216"/>
        <dbReference type="EC" id="2.7.1.24"/>
    </reaction>
</comment>
<dbReference type="EMBL" id="FXTB01000001">
    <property type="protein sequence ID" value="SMO44217.1"/>
    <property type="molecule type" value="Genomic_DNA"/>
</dbReference>
<evidence type="ECO:0000256" key="1">
    <source>
        <dbReference type="ARBA" id="ARBA00009018"/>
    </source>
</evidence>
<evidence type="ECO:0000256" key="2">
    <source>
        <dbReference type="ARBA" id="ARBA00022741"/>
    </source>
</evidence>
<dbReference type="GO" id="GO:0005737">
    <property type="term" value="C:cytoplasm"/>
    <property type="evidence" value="ECO:0007669"/>
    <property type="project" value="UniProtKB-SubCell"/>
</dbReference>
<keyword evidence="4 5" id="KW-0173">Coenzyme A biosynthesis</keyword>
<evidence type="ECO:0000313" key="7">
    <source>
        <dbReference type="EMBL" id="SMO44217.1"/>
    </source>
</evidence>
<dbReference type="Gene3D" id="3.40.50.300">
    <property type="entry name" value="P-loop containing nucleotide triphosphate hydrolases"/>
    <property type="match status" value="1"/>
</dbReference>
<dbReference type="GO" id="GO:0015937">
    <property type="term" value="P:coenzyme A biosynthetic process"/>
    <property type="evidence" value="ECO:0007669"/>
    <property type="project" value="UniProtKB-UniRule"/>
</dbReference>
<keyword evidence="8" id="KW-1185">Reference proteome</keyword>
<reference evidence="7 8" key="1">
    <citation type="submission" date="2017-05" db="EMBL/GenBank/DDBJ databases">
        <authorList>
            <person name="Varghese N."/>
            <person name="Submissions S."/>
        </authorList>
    </citation>
    <scope>NUCLEOTIDE SEQUENCE [LARGE SCALE GENOMIC DNA]</scope>
    <source>
        <strain evidence="7 8">DSM 27040</strain>
    </source>
</reference>
<dbReference type="PANTHER" id="PTHR10695:SF46">
    <property type="entry name" value="BIFUNCTIONAL COENZYME A SYNTHASE-RELATED"/>
    <property type="match status" value="1"/>
</dbReference>
<comment type="pathway">
    <text evidence="5">Cofactor biosynthesis; coenzyme A biosynthesis; CoA from (R)-pantothenate: step 5/5.</text>
</comment>
<evidence type="ECO:0000256" key="5">
    <source>
        <dbReference type="HAMAP-Rule" id="MF_00376"/>
    </source>
</evidence>
<feature type="binding site" evidence="5">
    <location>
        <begin position="11"/>
        <end position="16"/>
    </location>
    <ligand>
        <name>ATP</name>
        <dbReference type="ChEBI" id="CHEBI:30616"/>
    </ligand>
</feature>
<evidence type="ECO:0000256" key="4">
    <source>
        <dbReference type="ARBA" id="ARBA00022993"/>
    </source>
</evidence>
<dbReference type="Pfam" id="PF01121">
    <property type="entry name" value="CoaE"/>
    <property type="match status" value="1"/>
</dbReference>
<comment type="subcellular location">
    <subcellularLocation>
        <location evidence="5">Cytoplasm</location>
    </subcellularLocation>
</comment>
<dbReference type="EC" id="2.7.1.24" evidence="5 6"/>
<dbReference type="AlphaFoldDB" id="A0A521BAV2"/>
<keyword evidence="5 7" id="KW-0418">Kinase</keyword>
<name>A0A521BAV2_SACCC</name>
<comment type="similarity">
    <text evidence="1 5">Belongs to the CoaE family.</text>
</comment>
<keyword evidence="5" id="KW-0963">Cytoplasm</keyword>
<protein>
    <recommendedName>
        <fullName evidence="5 6">Dephospho-CoA kinase</fullName>
        <ecNumber evidence="5 6">2.7.1.24</ecNumber>
    </recommendedName>
    <alternativeName>
        <fullName evidence="5">Dephosphocoenzyme A kinase</fullName>
    </alternativeName>
</protein>
<dbReference type="UniPathway" id="UPA00241">
    <property type="reaction ID" value="UER00356"/>
</dbReference>
<dbReference type="HAMAP" id="MF_00376">
    <property type="entry name" value="Dephospho_CoA_kinase"/>
    <property type="match status" value="1"/>
</dbReference>
<accession>A0A521BAV2</accession>
<dbReference type="GO" id="GO:0005524">
    <property type="term" value="F:ATP binding"/>
    <property type="evidence" value="ECO:0007669"/>
    <property type="project" value="UniProtKB-UniRule"/>
</dbReference>
<dbReference type="NCBIfam" id="TIGR00152">
    <property type="entry name" value="dephospho-CoA kinase"/>
    <property type="match status" value="1"/>
</dbReference>
<dbReference type="OrthoDB" id="9812943at2"/>
<dbReference type="PANTHER" id="PTHR10695">
    <property type="entry name" value="DEPHOSPHO-COA KINASE-RELATED"/>
    <property type="match status" value="1"/>
</dbReference>
<sequence length="193" mass="21646">MITVGVTGGIGSGKTTVCNIFGVLGVPVYNADTEARHLTNTHPEIVKKVSLLFGKDIYNNGQLNRNKVGALVFSNKELLQQLNAVIHPLVAAHFKVWLSKHRYCSYVIKEAAILFESGAYRQVDKVVTVTAPQGVRIKRVMRRDGISEKMVLDRMKNQMEEKEKVNKSDYIIACNDVDLVIPQVLRIHEELMV</sequence>
<dbReference type="CDD" id="cd02022">
    <property type="entry name" value="DPCK"/>
    <property type="match status" value="1"/>
</dbReference>
<evidence type="ECO:0000256" key="3">
    <source>
        <dbReference type="ARBA" id="ARBA00022840"/>
    </source>
</evidence>
<dbReference type="GO" id="GO:0004140">
    <property type="term" value="F:dephospho-CoA kinase activity"/>
    <property type="evidence" value="ECO:0007669"/>
    <property type="project" value="UniProtKB-UniRule"/>
</dbReference>
<dbReference type="InterPro" id="IPR001977">
    <property type="entry name" value="Depp_CoAkinase"/>
</dbReference>
<evidence type="ECO:0000256" key="6">
    <source>
        <dbReference type="NCBIfam" id="TIGR00152"/>
    </source>
</evidence>
<proteinExistence type="inferred from homology"/>